<keyword evidence="4 7" id="KW-0863">Zinc-finger</keyword>
<dbReference type="EMBL" id="JALLPB020000051">
    <property type="protein sequence ID" value="KAL3822909.1"/>
    <property type="molecule type" value="Genomic_DNA"/>
</dbReference>
<reference evidence="10 11" key="1">
    <citation type="submission" date="2024-10" db="EMBL/GenBank/DDBJ databases">
        <title>Updated reference genomes for cyclostephanoid diatoms.</title>
        <authorList>
            <person name="Roberts W.R."/>
            <person name="Alverson A.J."/>
        </authorList>
    </citation>
    <scope>NUCLEOTIDE SEQUENCE [LARGE SCALE GENOMIC DNA]</scope>
    <source>
        <strain evidence="10 11">AJA228-03</strain>
    </source>
</reference>
<evidence type="ECO:0000256" key="5">
    <source>
        <dbReference type="ARBA" id="ARBA00022833"/>
    </source>
</evidence>
<dbReference type="Pfam" id="PF10354">
    <property type="entry name" value="BMT5-like"/>
    <property type="match status" value="1"/>
</dbReference>
<dbReference type="GO" id="GO:0005634">
    <property type="term" value="C:nucleus"/>
    <property type="evidence" value="ECO:0007669"/>
    <property type="project" value="UniProtKB-SubCell"/>
</dbReference>
<dbReference type="Proteomes" id="UP001530377">
    <property type="component" value="Unassembled WGS sequence"/>
</dbReference>
<feature type="region of interest" description="Disordered" evidence="8">
    <location>
        <begin position="485"/>
        <end position="511"/>
    </location>
</feature>
<dbReference type="InterPro" id="IPR036236">
    <property type="entry name" value="Znf_C2H2_sf"/>
</dbReference>
<feature type="compositionally biased region" description="Basic and acidic residues" evidence="8">
    <location>
        <begin position="492"/>
        <end position="506"/>
    </location>
</feature>
<evidence type="ECO:0000256" key="3">
    <source>
        <dbReference type="ARBA" id="ARBA00022737"/>
    </source>
</evidence>
<evidence type="ECO:0000256" key="7">
    <source>
        <dbReference type="PROSITE-ProRule" id="PRU00042"/>
    </source>
</evidence>
<dbReference type="Pfam" id="PF13894">
    <property type="entry name" value="zf-C2H2_4"/>
    <property type="match status" value="1"/>
</dbReference>
<keyword evidence="11" id="KW-1185">Reference proteome</keyword>
<keyword evidence="5" id="KW-0862">Zinc</keyword>
<comment type="caution">
    <text evidence="10">The sequence shown here is derived from an EMBL/GenBank/DDBJ whole genome shotgun (WGS) entry which is preliminary data.</text>
</comment>
<evidence type="ECO:0000256" key="1">
    <source>
        <dbReference type="ARBA" id="ARBA00004123"/>
    </source>
</evidence>
<dbReference type="GO" id="GO:0008270">
    <property type="term" value="F:zinc ion binding"/>
    <property type="evidence" value="ECO:0007669"/>
    <property type="project" value="UniProtKB-KW"/>
</dbReference>
<dbReference type="PROSITE" id="PS00028">
    <property type="entry name" value="ZINC_FINGER_C2H2_1"/>
    <property type="match status" value="1"/>
</dbReference>
<keyword evidence="3" id="KW-0677">Repeat</keyword>
<proteinExistence type="predicted"/>
<feature type="region of interest" description="Disordered" evidence="8">
    <location>
        <begin position="368"/>
        <end position="425"/>
    </location>
</feature>
<dbReference type="AlphaFoldDB" id="A0ABD3SED0"/>
<dbReference type="InterPro" id="IPR019446">
    <property type="entry name" value="BMT5-like"/>
</dbReference>
<dbReference type="SMART" id="SM00355">
    <property type="entry name" value="ZnF_C2H2"/>
    <property type="match status" value="3"/>
</dbReference>
<dbReference type="PROSITE" id="PS50157">
    <property type="entry name" value="ZINC_FINGER_C2H2_2"/>
    <property type="match status" value="1"/>
</dbReference>
<sequence length="597" mass="66060">MTDAVSSRRASDTLSTSYLLLGEGDFTYSLDACRYIVASSSSSSSSCHHHHSMTCTGIDTIDELRNKYRDADFVLGRIRACSSASSHVAARVCHGVNAVLAEEGGCDDDVEGCRTTPSSTPSFLSSYDHVIFNHPHLGTEDAVLHSRFLAHLFHASAGRWMSPDGGLLHLTLVVGQCERWRCLERAEKQGLVLLRRGKFVAPPPPPPPPLPTGGEVLVQKAVGGGGCRTYYSLRRHQSGRSFANRRRMHENGSDGGVRNNNDSETLVFGRAGDHHYTASTHGDDADESTLFLPWERDAISLSETAAHLDESERTKESVIPNIEGTCGNVNDTTSFPCNHCPRSFRERRSLRNHMVSVHPDCEEVTSLDAKNQRSTKKLKRKTMNDENRTKLTTSDDGGGWRGHVATEQSDDVSKPECGKNNDGESPGPPWTCALCDERLPMTTRRTFPNEGALVAHQRAKHFGLHLDIKPDWHRRNDEDDIAELTGTNDVEIDGHGRKDADLRDDVPSSIGRGTQTPPCCPICDRRFCMGMDESRHVIEFLPSSSAIAMATARGSTKWDLQHRINPSPSYECSHCAKSFGDVRAQRQHENFCSFRRQ</sequence>
<feature type="domain" description="C2H2-type" evidence="9">
    <location>
        <begin position="335"/>
        <end position="363"/>
    </location>
</feature>
<dbReference type="InterPro" id="IPR050888">
    <property type="entry name" value="ZnF_C2H2-type_TF"/>
</dbReference>
<evidence type="ECO:0000256" key="2">
    <source>
        <dbReference type="ARBA" id="ARBA00022723"/>
    </source>
</evidence>
<feature type="compositionally biased region" description="Basic and acidic residues" evidence="8">
    <location>
        <begin position="411"/>
        <end position="422"/>
    </location>
</feature>
<evidence type="ECO:0000256" key="6">
    <source>
        <dbReference type="ARBA" id="ARBA00023242"/>
    </source>
</evidence>
<dbReference type="PANTHER" id="PTHR24406">
    <property type="entry name" value="TRANSCRIPTIONAL REPRESSOR CTCFL-RELATED"/>
    <property type="match status" value="1"/>
</dbReference>
<evidence type="ECO:0000313" key="10">
    <source>
        <dbReference type="EMBL" id="KAL3822909.1"/>
    </source>
</evidence>
<keyword evidence="6" id="KW-0539">Nucleus</keyword>
<name>A0ABD3SED0_9STRA</name>
<accession>A0ABD3SED0</accession>
<evidence type="ECO:0000256" key="4">
    <source>
        <dbReference type="ARBA" id="ARBA00022771"/>
    </source>
</evidence>
<evidence type="ECO:0000259" key="9">
    <source>
        <dbReference type="PROSITE" id="PS50157"/>
    </source>
</evidence>
<comment type="subcellular location">
    <subcellularLocation>
        <location evidence="1">Nucleus</location>
    </subcellularLocation>
</comment>
<protein>
    <recommendedName>
        <fullName evidence="9">C2H2-type domain-containing protein</fullName>
    </recommendedName>
</protein>
<keyword evidence="2" id="KW-0479">Metal-binding</keyword>
<organism evidence="10 11">
    <name type="scientific">Cyclostephanos tholiformis</name>
    <dbReference type="NCBI Taxonomy" id="382380"/>
    <lineage>
        <taxon>Eukaryota</taxon>
        <taxon>Sar</taxon>
        <taxon>Stramenopiles</taxon>
        <taxon>Ochrophyta</taxon>
        <taxon>Bacillariophyta</taxon>
        <taxon>Coscinodiscophyceae</taxon>
        <taxon>Thalassiosirophycidae</taxon>
        <taxon>Stephanodiscales</taxon>
        <taxon>Stephanodiscaceae</taxon>
        <taxon>Cyclostephanos</taxon>
    </lineage>
</organism>
<evidence type="ECO:0000256" key="8">
    <source>
        <dbReference type="SAM" id="MobiDB-lite"/>
    </source>
</evidence>
<gene>
    <name evidence="10" type="ORF">ACHAXA_010692</name>
</gene>
<dbReference type="InterPro" id="IPR013087">
    <property type="entry name" value="Znf_C2H2_type"/>
</dbReference>
<dbReference type="Gene3D" id="3.30.160.60">
    <property type="entry name" value="Classic Zinc Finger"/>
    <property type="match status" value="1"/>
</dbReference>
<evidence type="ECO:0000313" key="11">
    <source>
        <dbReference type="Proteomes" id="UP001530377"/>
    </source>
</evidence>
<dbReference type="SUPFAM" id="SSF57667">
    <property type="entry name" value="beta-beta-alpha zinc fingers"/>
    <property type="match status" value="1"/>
</dbReference>